<dbReference type="KEGG" id="clup:CLUP02_03562"/>
<evidence type="ECO:0000313" key="2">
    <source>
        <dbReference type="EMBL" id="UQC78088.1"/>
    </source>
</evidence>
<organism evidence="2 3">
    <name type="scientific">Colletotrichum lupini</name>
    <dbReference type="NCBI Taxonomy" id="145971"/>
    <lineage>
        <taxon>Eukaryota</taxon>
        <taxon>Fungi</taxon>
        <taxon>Dikarya</taxon>
        <taxon>Ascomycota</taxon>
        <taxon>Pezizomycotina</taxon>
        <taxon>Sordariomycetes</taxon>
        <taxon>Hypocreomycetidae</taxon>
        <taxon>Glomerellales</taxon>
        <taxon>Glomerellaceae</taxon>
        <taxon>Colletotrichum</taxon>
        <taxon>Colletotrichum acutatum species complex</taxon>
    </lineage>
</organism>
<sequence length="213" mass="24153">MPNGRKMYPIITIRHAFFHLLAIVDSSALTGLISPNVAPARTKKVTNERGRRHTVRNWTAWPRNEHLAGLDKHAWRHHGPRLWPDSRLRNTQVTARWISFVFLLATRAFAAASGMSDGAKHYLITELIRWSKLKYSRTQHYYIDNSIYLKIRGQTYGCPAFIPVKLAARGGGVISNAGDDPSYSPASSVVLRIHHPIRIAADHRKKQNTCKTL</sequence>
<evidence type="ECO:0000256" key="1">
    <source>
        <dbReference type="SAM" id="SignalP"/>
    </source>
</evidence>
<dbReference type="EMBL" id="CP019474">
    <property type="protein sequence ID" value="UQC78088.1"/>
    <property type="molecule type" value="Genomic_DNA"/>
</dbReference>
<proteinExistence type="predicted"/>
<dbReference type="Proteomes" id="UP000830671">
    <property type="component" value="Chromosome 2"/>
</dbReference>
<feature type="signal peptide" evidence="1">
    <location>
        <begin position="1"/>
        <end position="28"/>
    </location>
</feature>
<keyword evidence="1" id="KW-0732">Signal</keyword>
<keyword evidence="3" id="KW-1185">Reference proteome</keyword>
<accession>A0A9Q8SJ24</accession>
<evidence type="ECO:0000313" key="3">
    <source>
        <dbReference type="Proteomes" id="UP000830671"/>
    </source>
</evidence>
<dbReference type="GeneID" id="73337592"/>
<name>A0A9Q8SJ24_9PEZI</name>
<dbReference type="AlphaFoldDB" id="A0A9Q8SJ24"/>
<protein>
    <recommendedName>
        <fullName evidence="4">Secreted protein</fullName>
    </recommendedName>
</protein>
<evidence type="ECO:0008006" key="4">
    <source>
        <dbReference type="Google" id="ProtNLM"/>
    </source>
</evidence>
<feature type="chain" id="PRO_5040407766" description="Secreted protein" evidence="1">
    <location>
        <begin position="29"/>
        <end position="213"/>
    </location>
</feature>
<gene>
    <name evidence="2" type="ORF">CLUP02_03562</name>
</gene>
<dbReference type="RefSeq" id="XP_049139725.1">
    <property type="nucleotide sequence ID" value="XM_049282582.1"/>
</dbReference>
<reference evidence="2" key="1">
    <citation type="journal article" date="2021" name="Mol. Plant Microbe Interact.">
        <title>Complete Genome Sequence of the Plant-Pathogenic Fungus Colletotrichum lupini.</title>
        <authorList>
            <person name="Baroncelli R."/>
            <person name="Pensec F."/>
            <person name="Da Lio D."/>
            <person name="Boufleur T."/>
            <person name="Vicente I."/>
            <person name="Sarrocco S."/>
            <person name="Picot A."/>
            <person name="Baraldi E."/>
            <person name="Sukno S."/>
            <person name="Thon M."/>
            <person name="Le Floch G."/>
        </authorList>
    </citation>
    <scope>NUCLEOTIDE SEQUENCE</scope>
    <source>
        <strain evidence="2">IMI 504893</strain>
    </source>
</reference>